<accession>A0A7Z0VMD8</accession>
<organism evidence="1 2">
    <name type="scientific">Candidatus Thiodiazotropha endolucinida</name>
    <dbReference type="NCBI Taxonomy" id="1655433"/>
    <lineage>
        <taxon>Bacteria</taxon>
        <taxon>Pseudomonadati</taxon>
        <taxon>Pseudomonadota</taxon>
        <taxon>Gammaproteobacteria</taxon>
        <taxon>Chromatiales</taxon>
        <taxon>Sedimenticolaceae</taxon>
        <taxon>Candidatus Thiodiazotropha</taxon>
    </lineage>
</organism>
<dbReference type="Gene3D" id="3.40.50.720">
    <property type="entry name" value="NAD(P)-binding Rossmann-like Domain"/>
    <property type="match status" value="1"/>
</dbReference>
<dbReference type="InterPro" id="IPR036291">
    <property type="entry name" value="NAD(P)-bd_dom_sf"/>
</dbReference>
<gene>
    <name evidence="1" type="ORF">CODIS_15760</name>
</gene>
<evidence type="ECO:0000313" key="1">
    <source>
        <dbReference type="EMBL" id="ODJ88163.1"/>
    </source>
</evidence>
<dbReference type="Proteomes" id="UP000094769">
    <property type="component" value="Unassembled WGS sequence"/>
</dbReference>
<name>A0A7Z0VMD8_9GAMM</name>
<comment type="caution">
    <text evidence="1">The sequence shown here is derived from an EMBL/GenBank/DDBJ whole genome shotgun (WGS) entry which is preliminary data.</text>
</comment>
<dbReference type="SUPFAM" id="SSF51735">
    <property type="entry name" value="NAD(P)-binding Rossmann-fold domains"/>
    <property type="match status" value="1"/>
</dbReference>
<evidence type="ECO:0000313" key="2">
    <source>
        <dbReference type="Proteomes" id="UP000094769"/>
    </source>
</evidence>
<sequence>MPGNEVVLIGIGEIGGVLAKGFLRLGFSVHPVTRESDSQQLAARIGQPALVIVAVGENALSGVLDGIPEKWRSGLCLLQNELLPDDWQGVDSPTVISIWFEKKPGIDAKVIIPSPVFGPQSELMRRALAAVNIPVTVLADEEQLLFQLVLKNLYILTSNIAGLRTGGNVGELWQHHQTFARQVAGEIISLQEALTNRIFDREALIAAMVTAFEGDPQHQCMGRSARARLQRALSHAERLKLDLPQLHALQQSSAEQ</sequence>
<dbReference type="AlphaFoldDB" id="A0A7Z0VMD8"/>
<keyword evidence="2" id="KW-1185">Reference proteome</keyword>
<protein>
    <recommendedName>
        <fullName evidence="3">Ketopantoate reductase</fullName>
    </recommendedName>
</protein>
<dbReference type="OrthoDB" id="5793658at2"/>
<proteinExistence type="predicted"/>
<reference evidence="1 2" key="1">
    <citation type="submission" date="2016-06" db="EMBL/GenBank/DDBJ databases">
        <title>Genome sequence of endosymbiont of Candidatus Endolucinida thiodiazotropha.</title>
        <authorList>
            <person name="Poehlein A."/>
            <person name="Koenig S."/>
            <person name="Heiden S.E."/>
            <person name="Thuermer A."/>
            <person name="Voget S."/>
            <person name="Daniel R."/>
            <person name="Markert S."/>
            <person name="Gros O."/>
            <person name="Schweder T."/>
        </authorList>
    </citation>
    <scope>NUCLEOTIDE SEQUENCE [LARGE SCALE GENOMIC DNA]</scope>
    <source>
        <strain evidence="1 2">COS</strain>
    </source>
</reference>
<dbReference type="EMBL" id="MARB01000007">
    <property type="protein sequence ID" value="ODJ88163.1"/>
    <property type="molecule type" value="Genomic_DNA"/>
</dbReference>
<evidence type="ECO:0008006" key="3">
    <source>
        <dbReference type="Google" id="ProtNLM"/>
    </source>
</evidence>